<keyword evidence="2" id="KW-1185">Reference proteome</keyword>
<organism evidence="1 2">
    <name type="scientific">Portunus trituberculatus</name>
    <name type="common">Swimming crab</name>
    <name type="synonym">Neptunus trituberculatus</name>
    <dbReference type="NCBI Taxonomy" id="210409"/>
    <lineage>
        <taxon>Eukaryota</taxon>
        <taxon>Metazoa</taxon>
        <taxon>Ecdysozoa</taxon>
        <taxon>Arthropoda</taxon>
        <taxon>Crustacea</taxon>
        <taxon>Multicrustacea</taxon>
        <taxon>Malacostraca</taxon>
        <taxon>Eumalacostraca</taxon>
        <taxon>Eucarida</taxon>
        <taxon>Decapoda</taxon>
        <taxon>Pleocyemata</taxon>
        <taxon>Brachyura</taxon>
        <taxon>Eubrachyura</taxon>
        <taxon>Portunoidea</taxon>
        <taxon>Portunidae</taxon>
        <taxon>Portuninae</taxon>
        <taxon>Portunus</taxon>
    </lineage>
</organism>
<evidence type="ECO:0000313" key="2">
    <source>
        <dbReference type="Proteomes" id="UP000324222"/>
    </source>
</evidence>
<dbReference type="Proteomes" id="UP000324222">
    <property type="component" value="Unassembled WGS sequence"/>
</dbReference>
<comment type="caution">
    <text evidence="1">The sequence shown here is derived from an EMBL/GenBank/DDBJ whole genome shotgun (WGS) entry which is preliminary data.</text>
</comment>
<proteinExistence type="predicted"/>
<reference evidence="1 2" key="1">
    <citation type="submission" date="2019-05" db="EMBL/GenBank/DDBJ databases">
        <title>Another draft genome of Portunus trituberculatus and its Hox gene families provides insights of decapod evolution.</title>
        <authorList>
            <person name="Jeong J.-H."/>
            <person name="Song I."/>
            <person name="Kim S."/>
            <person name="Choi T."/>
            <person name="Kim D."/>
            <person name="Ryu S."/>
            <person name="Kim W."/>
        </authorList>
    </citation>
    <scope>NUCLEOTIDE SEQUENCE [LARGE SCALE GENOMIC DNA]</scope>
    <source>
        <tissue evidence="1">Muscle</tissue>
    </source>
</reference>
<dbReference type="AlphaFoldDB" id="A0A5B7CXP1"/>
<protein>
    <submittedName>
        <fullName evidence="1">Uncharacterized protein</fullName>
    </submittedName>
</protein>
<evidence type="ECO:0000313" key="1">
    <source>
        <dbReference type="EMBL" id="MPC13126.1"/>
    </source>
</evidence>
<dbReference type="EMBL" id="VSRR010000260">
    <property type="protein sequence ID" value="MPC13126.1"/>
    <property type="molecule type" value="Genomic_DNA"/>
</dbReference>
<sequence length="75" mass="8099">MCLGSFWAECEKLSKQSKDDSDEVIGNLFKAGCGIRATAVHDSMLPPTTHCLTAALPSHLPRLLPSLIPVYDVAM</sequence>
<name>A0A5B7CXP1_PORTR</name>
<gene>
    <name evidence="1" type="ORF">E2C01_005846</name>
</gene>
<accession>A0A5B7CXP1</accession>